<dbReference type="Gene3D" id="3.90.1150.10">
    <property type="entry name" value="Aspartate Aminotransferase, domain 1"/>
    <property type="match status" value="1"/>
</dbReference>
<evidence type="ECO:0000313" key="5">
    <source>
        <dbReference type="EMBL" id="MBE1160409.1"/>
    </source>
</evidence>
<feature type="modified residue" description="N6-(pyridoxal phosphate)lysine" evidence="4">
    <location>
        <position position="306"/>
    </location>
</feature>
<proteinExistence type="inferred from homology"/>
<keyword evidence="4" id="KW-0055">Arginine biosynthesis</keyword>
<organism evidence="5 6">
    <name type="scientific">Dyella acidiphila</name>
    <dbReference type="NCBI Taxonomy" id="2775866"/>
    <lineage>
        <taxon>Bacteria</taxon>
        <taxon>Pseudomonadati</taxon>
        <taxon>Pseudomonadota</taxon>
        <taxon>Gammaproteobacteria</taxon>
        <taxon>Lysobacterales</taxon>
        <taxon>Rhodanobacteraceae</taxon>
        <taxon>Dyella</taxon>
    </lineage>
</organism>
<dbReference type="NCBIfam" id="TIGR00707">
    <property type="entry name" value="argD"/>
    <property type="match status" value="1"/>
</dbReference>
<comment type="catalytic activity">
    <reaction evidence="4">
        <text>N(2)-acetyl-L-ornithine + 2-oxoglutarate = N-acetyl-L-glutamate 5-semialdehyde + L-glutamate</text>
        <dbReference type="Rhea" id="RHEA:18049"/>
        <dbReference type="ChEBI" id="CHEBI:16810"/>
        <dbReference type="ChEBI" id="CHEBI:29123"/>
        <dbReference type="ChEBI" id="CHEBI:29985"/>
        <dbReference type="ChEBI" id="CHEBI:57805"/>
        <dbReference type="EC" id="2.6.1.11"/>
    </reaction>
</comment>
<dbReference type="InterPro" id="IPR015422">
    <property type="entry name" value="PyrdxlP-dep_Trfase_small"/>
</dbReference>
<sequence>MQVAPGDTTPAYVGKTGARQACWLGCGYPISFVFGAVAAAAPDGPIFPAQELFVSSLVDLGKRYWLPVYKPRELVLDHGKGARVWDTENRDYIDFGAGIAVNALGHQDPDLLAALTTQAGKLWHSSNVFYTEPPLRLAQELVESSGFAERVFLCNSGAEANEVAIKLVRRWAAAQGRAPEQRVIITFRGSFHGRTLATVTATAQPKYQEGYEPLPAGFRYLDFNDVGALEQAFAAGDVAAVMLEPVQGEGGVLPAAPGFLKRVRELCDAHNALLVLDEIQCGMGRTGSLFAHVQDEVTPDIVTLAKALGCGFPIGAMLAGPKVAQVMQFGAHGTTFGGNPMAAAVARVALRKLSSDELLQNVRRQSALLQEALTALGAELGIFSGVRGRGLMLGGVLSDAYRGKAGEVLDFAAAHGLLLLQAGPDVLRFVPPLNITNEEMAEGLARLRAALKAFVAR</sequence>
<dbReference type="InterPro" id="IPR004636">
    <property type="entry name" value="AcOrn/SuccOrn_fam"/>
</dbReference>
<feature type="binding site" evidence="4">
    <location>
        <position position="335"/>
    </location>
    <ligand>
        <name>pyridoxal 5'-phosphate</name>
        <dbReference type="ChEBI" id="CHEBI:597326"/>
    </ligand>
</feature>
<keyword evidence="4" id="KW-0028">Amino-acid biosynthesis</keyword>
<dbReference type="InterPro" id="IPR049704">
    <property type="entry name" value="Aminotrans_3_PPA_site"/>
</dbReference>
<dbReference type="SUPFAM" id="SSF53383">
    <property type="entry name" value="PLP-dependent transferases"/>
    <property type="match status" value="1"/>
</dbReference>
<name>A0ABR9G8M2_9GAMM</name>
<dbReference type="InterPro" id="IPR005814">
    <property type="entry name" value="Aminotrans_3"/>
</dbReference>
<evidence type="ECO:0000256" key="4">
    <source>
        <dbReference type="HAMAP-Rule" id="MF_01107"/>
    </source>
</evidence>
<comment type="pathway">
    <text evidence="4">Amino-acid biosynthesis; L-arginine biosynthesis; N(2)-acetyl-L-ornithine from L-glutamate: step 4/4.</text>
</comment>
<keyword evidence="6" id="KW-1185">Reference proteome</keyword>
<comment type="caution">
    <text evidence="5">The sequence shown here is derived from an EMBL/GenBank/DDBJ whole genome shotgun (WGS) entry which is preliminary data.</text>
</comment>
<gene>
    <name evidence="4" type="primary">argD</name>
    <name evidence="5" type="ORF">IGX34_08405</name>
</gene>
<keyword evidence="1 4" id="KW-0032">Aminotransferase</keyword>
<comment type="miscellaneous">
    <text evidence="4">May also have succinyldiaminopimelate aminotransferase activity, thus carrying out the corresponding step in lysine biosynthesis.</text>
</comment>
<reference evidence="5 6" key="1">
    <citation type="submission" date="2020-09" db="EMBL/GenBank/DDBJ databases">
        <title>Dyella sp. 7MK23 isolated from forest soil.</title>
        <authorList>
            <person name="Fu J."/>
        </authorList>
    </citation>
    <scope>NUCLEOTIDE SEQUENCE [LARGE SCALE GENOMIC DNA]</scope>
    <source>
        <strain evidence="5 6">7MK23</strain>
    </source>
</reference>
<accession>A0ABR9G8M2</accession>
<feature type="binding site" evidence="4">
    <location>
        <position position="191"/>
    </location>
    <ligand>
        <name>pyridoxal 5'-phosphate</name>
        <dbReference type="ChEBI" id="CHEBI:597326"/>
    </ligand>
</feature>
<dbReference type="NCBIfam" id="NF002325">
    <property type="entry name" value="PRK01278.1"/>
    <property type="match status" value="1"/>
</dbReference>
<dbReference type="InterPro" id="IPR015421">
    <property type="entry name" value="PyrdxlP-dep_Trfase_major"/>
</dbReference>
<comment type="similarity">
    <text evidence="4">Belongs to the class-III pyridoxal-phosphate-dependent aminotransferase family. ArgD subfamily.</text>
</comment>
<comment type="subcellular location">
    <subcellularLocation>
        <location evidence="4">Cytoplasm</location>
    </subcellularLocation>
</comment>
<feature type="binding site" evidence="4">
    <location>
        <position position="334"/>
    </location>
    <ligand>
        <name>N(2)-acetyl-L-ornithine</name>
        <dbReference type="ChEBI" id="CHEBI:57805"/>
    </ligand>
</feature>
<protein>
    <recommendedName>
        <fullName evidence="4">Acetylornithine aminotransferase</fullName>
        <shortName evidence="4">ACOAT</shortName>
        <ecNumber evidence="4">2.6.1.11</ecNumber>
    </recommendedName>
</protein>
<feature type="binding site" evidence="4">
    <location>
        <position position="194"/>
    </location>
    <ligand>
        <name>N(2)-acetyl-L-ornithine</name>
        <dbReference type="ChEBI" id="CHEBI:57805"/>
    </ligand>
</feature>
<dbReference type="Gene3D" id="3.40.640.10">
    <property type="entry name" value="Type I PLP-dependent aspartate aminotransferase-like (Major domain)"/>
    <property type="match status" value="1"/>
</dbReference>
<dbReference type="EMBL" id="JACZZA010000003">
    <property type="protein sequence ID" value="MBE1160409.1"/>
    <property type="molecule type" value="Genomic_DNA"/>
</dbReference>
<dbReference type="EC" id="2.6.1.11" evidence="4"/>
<dbReference type="InterPro" id="IPR015424">
    <property type="entry name" value="PyrdxlP-dep_Trfase"/>
</dbReference>
<dbReference type="HAMAP" id="MF_01107">
    <property type="entry name" value="ArgD_aminotrans_3"/>
    <property type="match status" value="1"/>
</dbReference>
<evidence type="ECO:0000256" key="1">
    <source>
        <dbReference type="ARBA" id="ARBA00022576"/>
    </source>
</evidence>
<dbReference type="InterPro" id="IPR050103">
    <property type="entry name" value="Class-III_PLP-dep_AT"/>
</dbReference>
<dbReference type="PIRSF" id="PIRSF000521">
    <property type="entry name" value="Transaminase_4ab_Lys_Orn"/>
    <property type="match status" value="1"/>
</dbReference>
<dbReference type="PROSITE" id="PS00600">
    <property type="entry name" value="AA_TRANSFER_CLASS_3"/>
    <property type="match status" value="1"/>
</dbReference>
<comment type="subunit">
    <text evidence="4">Homodimer.</text>
</comment>
<keyword evidence="4" id="KW-0963">Cytoplasm</keyword>
<dbReference type="PANTHER" id="PTHR11986:SF113">
    <property type="entry name" value="SUCCINYLORNITHINE TRANSAMINASE"/>
    <property type="match status" value="1"/>
</dbReference>
<feature type="binding site" evidence="4">
    <location>
        <begin position="277"/>
        <end position="280"/>
    </location>
    <ligand>
        <name>pyridoxal 5'-phosphate</name>
        <dbReference type="ChEBI" id="CHEBI:597326"/>
    </ligand>
</feature>
<dbReference type="PANTHER" id="PTHR11986">
    <property type="entry name" value="AMINOTRANSFERASE CLASS III"/>
    <property type="match status" value="1"/>
</dbReference>
<evidence type="ECO:0000313" key="6">
    <source>
        <dbReference type="Proteomes" id="UP000651010"/>
    </source>
</evidence>
<keyword evidence="3 4" id="KW-0663">Pyridoxal phosphate</keyword>
<dbReference type="Proteomes" id="UP000651010">
    <property type="component" value="Unassembled WGS sequence"/>
</dbReference>
<keyword evidence="2 4" id="KW-0808">Transferase</keyword>
<comment type="cofactor">
    <cofactor evidence="4">
        <name>pyridoxal 5'-phosphate</name>
        <dbReference type="ChEBI" id="CHEBI:597326"/>
    </cofactor>
    <text evidence="4">Binds 1 pyridoxal phosphate per subunit.</text>
</comment>
<evidence type="ECO:0000256" key="3">
    <source>
        <dbReference type="ARBA" id="ARBA00022898"/>
    </source>
</evidence>
<feature type="binding site" evidence="4">
    <location>
        <begin position="157"/>
        <end position="158"/>
    </location>
    <ligand>
        <name>pyridoxal 5'-phosphate</name>
        <dbReference type="ChEBI" id="CHEBI:597326"/>
    </ligand>
</feature>
<evidence type="ECO:0000256" key="2">
    <source>
        <dbReference type="ARBA" id="ARBA00022679"/>
    </source>
</evidence>
<dbReference type="Pfam" id="PF00202">
    <property type="entry name" value="Aminotran_3"/>
    <property type="match status" value="1"/>
</dbReference>
<dbReference type="CDD" id="cd00610">
    <property type="entry name" value="OAT_like"/>
    <property type="match status" value="1"/>
</dbReference>